<proteinExistence type="predicted"/>
<feature type="transmembrane region" description="Helical" evidence="1">
    <location>
        <begin position="12"/>
        <end position="33"/>
    </location>
</feature>
<organism evidence="2 3">
    <name type="scientific">Desulfotruncus arcticus DSM 17038</name>
    <dbReference type="NCBI Taxonomy" id="1121424"/>
    <lineage>
        <taxon>Bacteria</taxon>
        <taxon>Bacillati</taxon>
        <taxon>Bacillota</taxon>
        <taxon>Clostridia</taxon>
        <taxon>Eubacteriales</taxon>
        <taxon>Desulfallaceae</taxon>
        <taxon>Desulfotruncus</taxon>
    </lineage>
</organism>
<keyword evidence="1" id="KW-0472">Membrane</keyword>
<dbReference type="EMBL" id="FOOX01000012">
    <property type="protein sequence ID" value="SFG95851.1"/>
    <property type="molecule type" value="Genomic_DNA"/>
</dbReference>
<evidence type="ECO:0000256" key="1">
    <source>
        <dbReference type="SAM" id="Phobius"/>
    </source>
</evidence>
<protein>
    <submittedName>
        <fullName evidence="2">Uncharacterized protein</fullName>
    </submittedName>
</protein>
<gene>
    <name evidence="2" type="ORF">SAMN05660649_03332</name>
</gene>
<dbReference type="AlphaFoldDB" id="A0A1I2W8K9"/>
<sequence>MDYLALDKGLLFQILVPCNFLFFKIIGFQYTFFNNMYKKKVIVAGILVSISV</sequence>
<evidence type="ECO:0000313" key="2">
    <source>
        <dbReference type="EMBL" id="SFG95851.1"/>
    </source>
</evidence>
<accession>A0A1I2W8K9</accession>
<keyword evidence="1" id="KW-1133">Transmembrane helix</keyword>
<dbReference type="STRING" id="341036.SAMN05660649_03332"/>
<dbReference type="Proteomes" id="UP000199337">
    <property type="component" value="Unassembled WGS sequence"/>
</dbReference>
<reference evidence="3" key="1">
    <citation type="submission" date="2016-10" db="EMBL/GenBank/DDBJ databases">
        <authorList>
            <person name="Varghese N."/>
            <person name="Submissions S."/>
        </authorList>
    </citation>
    <scope>NUCLEOTIDE SEQUENCE [LARGE SCALE GENOMIC DNA]</scope>
    <source>
        <strain evidence="3">DSM 17038</strain>
    </source>
</reference>
<keyword evidence="3" id="KW-1185">Reference proteome</keyword>
<evidence type="ECO:0000313" key="3">
    <source>
        <dbReference type="Proteomes" id="UP000199337"/>
    </source>
</evidence>
<keyword evidence="1" id="KW-0812">Transmembrane</keyword>
<name>A0A1I2W8K9_9FIRM</name>